<keyword evidence="1" id="KW-0812">Transmembrane</keyword>
<protein>
    <submittedName>
        <fullName evidence="2">Uncharacterized protein</fullName>
    </submittedName>
</protein>
<keyword evidence="1" id="KW-0472">Membrane</keyword>
<keyword evidence="1" id="KW-1133">Transmembrane helix</keyword>
<comment type="caution">
    <text evidence="2">The sequence shown here is derived from an EMBL/GenBank/DDBJ whole genome shotgun (WGS) entry which is preliminary data.</text>
</comment>
<sequence length="102" mass="11369">MSPNRQSTATFRDLHSPKQVQKISQYAARIYGKDETTVKLIEEDESNVGYPQPLRRFFLLFSVAVPYLVVLLDDTVVATLLPVLLAEFHMPEHIGCAHAGAG</sequence>
<evidence type="ECO:0000256" key="1">
    <source>
        <dbReference type="SAM" id="Phobius"/>
    </source>
</evidence>
<feature type="transmembrane region" description="Helical" evidence="1">
    <location>
        <begin position="57"/>
        <end position="81"/>
    </location>
</feature>
<gene>
    <name evidence="2" type="ORF">FOXB_16613</name>
</gene>
<reference evidence="2" key="1">
    <citation type="journal article" date="2012" name="Mol. Plant Microbe Interact.">
        <title>A highly conserved effector in Fusarium oxysporum is required for full virulence on Arabidopsis.</title>
        <authorList>
            <person name="Thatcher L.F."/>
            <person name="Gardiner D.M."/>
            <person name="Kazan K."/>
            <person name="Manners J."/>
        </authorList>
    </citation>
    <scope>NUCLEOTIDE SEQUENCE [LARGE SCALE GENOMIC DNA]</scope>
    <source>
        <strain evidence="2">Fo5176</strain>
    </source>
</reference>
<accession>F9GD79</accession>
<evidence type="ECO:0000313" key="2">
    <source>
        <dbReference type="EMBL" id="EGU72882.1"/>
    </source>
</evidence>
<dbReference type="EMBL" id="AFQF01005362">
    <property type="protein sequence ID" value="EGU72882.1"/>
    <property type="molecule type" value="Genomic_DNA"/>
</dbReference>
<dbReference type="AlphaFoldDB" id="F9GD79"/>
<proteinExistence type="predicted"/>
<name>F9GD79_FUSOF</name>
<organism evidence="2">
    <name type="scientific">Fusarium oxysporum (strain Fo5176)</name>
    <name type="common">Fusarium vascular wilt</name>
    <dbReference type="NCBI Taxonomy" id="660025"/>
    <lineage>
        <taxon>Eukaryota</taxon>
        <taxon>Fungi</taxon>
        <taxon>Dikarya</taxon>
        <taxon>Ascomycota</taxon>
        <taxon>Pezizomycotina</taxon>
        <taxon>Sordariomycetes</taxon>
        <taxon>Hypocreomycetidae</taxon>
        <taxon>Hypocreales</taxon>
        <taxon>Nectriaceae</taxon>
        <taxon>Fusarium</taxon>
        <taxon>Fusarium oxysporum species complex</taxon>
    </lineage>
</organism>